<reference evidence="1 2" key="1">
    <citation type="journal article" date="2019" name="Environ. Microbiol.">
        <title>At the nexus of three kingdoms: the genome of the mycorrhizal fungus Gigaspora margarita provides insights into plant, endobacterial and fungal interactions.</title>
        <authorList>
            <person name="Venice F."/>
            <person name="Ghignone S."/>
            <person name="Salvioli di Fossalunga A."/>
            <person name="Amselem J."/>
            <person name="Novero M."/>
            <person name="Xianan X."/>
            <person name="Sedzielewska Toro K."/>
            <person name="Morin E."/>
            <person name="Lipzen A."/>
            <person name="Grigoriev I.V."/>
            <person name="Henrissat B."/>
            <person name="Martin F.M."/>
            <person name="Bonfante P."/>
        </authorList>
    </citation>
    <scope>NUCLEOTIDE SEQUENCE [LARGE SCALE GENOMIC DNA]</scope>
    <source>
        <strain evidence="1 2">BEG34</strain>
    </source>
</reference>
<dbReference type="EMBL" id="WTPW01000306">
    <property type="protein sequence ID" value="KAF0524959.1"/>
    <property type="molecule type" value="Genomic_DNA"/>
</dbReference>
<sequence>MPIGTRGMPQLKACPQRHAYFFTRASNPSEVSTEVWMLITIRQKHFLMISPPCFYANYLEKLAKPIPMPSIAITNLA</sequence>
<dbReference type="AlphaFoldDB" id="A0A8H4ENM8"/>
<keyword evidence="2" id="KW-1185">Reference proteome</keyword>
<protein>
    <submittedName>
        <fullName evidence="1">Uncharacterized protein</fullName>
    </submittedName>
</protein>
<evidence type="ECO:0000313" key="1">
    <source>
        <dbReference type="EMBL" id="KAF0524959.1"/>
    </source>
</evidence>
<gene>
    <name evidence="1" type="ORF">F8M41_014827</name>
</gene>
<accession>A0A8H4ENM8</accession>
<name>A0A8H4ENM8_GIGMA</name>
<dbReference type="Proteomes" id="UP000439903">
    <property type="component" value="Unassembled WGS sequence"/>
</dbReference>
<evidence type="ECO:0000313" key="2">
    <source>
        <dbReference type="Proteomes" id="UP000439903"/>
    </source>
</evidence>
<proteinExistence type="predicted"/>
<comment type="caution">
    <text evidence="1">The sequence shown here is derived from an EMBL/GenBank/DDBJ whole genome shotgun (WGS) entry which is preliminary data.</text>
</comment>
<organism evidence="1 2">
    <name type="scientific">Gigaspora margarita</name>
    <dbReference type="NCBI Taxonomy" id="4874"/>
    <lineage>
        <taxon>Eukaryota</taxon>
        <taxon>Fungi</taxon>
        <taxon>Fungi incertae sedis</taxon>
        <taxon>Mucoromycota</taxon>
        <taxon>Glomeromycotina</taxon>
        <taxon>Glomeromycetes</taxon>
        <taxon>Diversisporales</taxon>
        <taxon>Gigasporaceae</taxon>
        <taxon>Gigaspora</taxon>
    </lineage>
</organism>